<evidence type="ECO:0000313" key="5">
    <source>
        <dbReference type="EMBL" id="QJB41976.1"/>
    </source>
</evidence>
<keyword evidence="7" id="KW-1185">Reference proteome</keyword>
<dbReference type="Proteomes" id="UP000503144">
    <property type="component" value="Chromosome"/>
</dbReference>
<organism evidence="4 6">
    <name type="scientific">Chitinophaga oryzae</name>
    <dbReference type="NCBI Taxonomy" id="2725414"/>
    <lineage>
        <taxon>Bacteria</taxon>
        <taxon>Pseudomonadati</taxon>
        <taxon>Bacteroidota</taxon>
        <taxon>Chitinophagia</taxon>
        <taxon>Chitinophagales</taxon>
        <taxon>Chitinophagaceae</taxon>
        <taxon>Chitinophaga</taxon>
    </lineage>
</organism>
<feature type="chain" id="PRO_5042238067" evidence="2">
    <location>
        <begin position="23"/>
        <end position="634"/>
    </location>
</feature>
<evidence type="ECO:0000256" key="2">
    <source>
        <dbReference type="SAM" id="SignalP"/>
    </source>
</evidence>
<evidence type="ECO:0000313" key="7">
    <source>
        <dbReference type="Proteomes" id="UP000503144"/>
    </source>
</evidence>
<dbReference type="RefSeq" id="WP_168810503.1">
    <property type="nucleotide sequence ID" value="NZ_CP051204.2"/>
</dbReference>
<dbReference type="InterPro" id="IPR050640">
    <property type="entry name" value="Bact_2-comp_sensor_kinase"/>
</dbReference>
<dbReference type="GO" id="GO:0000155">
    <property type="term" value="F:phosphorelay sensor kinase activity"/>
    <property type="evidence" value="ECO:0007669"/>
    <property type="project" value="InterPro"/>
</dbReference>
<dbReference type="PANTHER" id="PTHR34220">
    <property type="entry name" value="SENSOR HISTIDINE KINASE YPDA"/>
    <property type="match status" value="1"/>
</dbReference>
<dbReference type="Proteomes" id="UP000502421">
    <property type="component" value="Chromosome"/>
</dbReference>
<dbReference type="Pfam" id="PF06580">
    <property type="entry name" value="His_kinase"/>
    <property type="match status" value="1"/>
</dbReference>
<reference evidence="6 7" key="1">
    <citation type="submission" date="2020-04" db="EMBL/GenBank/DDBJ databases">
        <authorList>
            <person name="Kittiwongwattana C."/>
        </authorList>
    </citation>
    <scope>NUCLEOTIDE SEQUENCE [LARGE SCALE GENOMIC DNA]</scope>
    <source>
        <strain evidence="7">1303</strain>
        <strain evidence="6">1310</strain>
    </source>
</reference>
<dbReference type="KEGG" id="coy:HF329_30685"/>
<evidence type="ECO:0000313" key="6">
    <source>
        <dbReference type="Proteomes" id="UP000502421"/>
    </source>
</evidence>
<feature type="signal peptide" evidence="2">
    <location>
        <begin position="1"/>
        <end position="22"/>
    </location>
</feature>
<evidence type="ECO:0000313" key="4">
    <source>
        <dbReference type="EMBL" id="QJB35440.1"/>
    </source>
</evidence>
<dbReference type="AlphaFoldDB" id="A0AAE6ZP72"/>
<dbReference type="EMBL" id="CP051204">
    <property type="protein sequence ID" value="QJB41976.1"/>
    <property type="molecule type" value="Genomic_DNA"/>
</dbReference>
<dbReference type="InterPro" id="IPR011990">
    <property type="entry name" value="TPR-like_helical_dom_sf"/>
</dbReference>
<keyword evidence="1" id="KW-0812">Transmembrane</keyword>
<accession>A0AAE6ZP72</accession>
<dbReference type="EMBL" id="CP051205">
    <property type="protein sequence ID" value="QJB35440.1"/>
    <property type="molecule type" value="Genomic_DNA"/>
</dbReference>
<dbReference type="InterPro" id="IPR036890">
    <property type="entry name" value="HATPase_C_sf"/>
</dbReference>
<dbReference type="InterPro" id="IPR019734">
    <property type="entry name" value="TPR_rpt"/>
</dbReference>
<proteinExistence type="predicted"/>
<dbReference type="SUPFAM" id="SSF55874">
    <property type="entry name" value="ATPase domain of HSP90 chaperone/DNA topoisomerase II/histidine kinase"/>
    <property type="match status" value="1"/>
</dbReference>
<evidence type="ECO:0000259" key="3">
    <source>
        <dbReference type="Pfam" id="PF06580"/>
    </source>
</evidence>
<reference evidence="4 7" key="2">
    <citation type="submission" date="2020-09" db="EMBL/GenBank/DDBJ databases">
        <authorList>
            <person name="Kittiwongwattana C."/>
        </authorList>
    </citation>
    <scope>NUCLEOTIDE SEQUENCE</scope>
    <source>
        <strain evidence="5 7">1303</strain>
        <strain evidence="4">1310</strain>
    </source>
</reference>
<dbReference type="SUPFAM" id="SSF48452">
    <property type="entry name" value="TPR-like"/>
    <property type="match status" value="2"/>
</dbReference>
<gene>
    <name evidence="5" type="ORF">HF324_30670</name>
    <name evidence="4" type="ORF">HF329_30685</name>
</gene>
<dbReference type="GO" id="GO:0016020">
    <property type="term" value="C:membrane"/>
    <property type="evidence" value="ECO:0007669"/>
    <property type="project" value="InterPro"/>
</dbReference>
<feature type="domain" description="Signal transduction histidine kinase internal region" evidence="3">
    <location>
        <begin position="434"/>
        <end position="512"/>
    </location>
</feature>
<sequence>MIKLFNTHKLLLPLFVALYWCAGCRMPDQKKAPDNTGVSDKNYISFILSGDTAKTKPYMDGLRALLAQLDSTPDKAVNPWYRYLRGNLYTLEKKYDSASLSFRQVVPASRQTDLQTLKDYATLNRALSSSDIAQADLVTRILEAVKRAEQHQSVFTYRLYDLLAKSYYNNQNVAKALEYTQQYYNHHPFRTHPNIRQRYFDIAFLLAARQLNTAAMERFLDSARQLAVQIDDTLAIARTYDYESQLYSARKEFGKAVAPERRYFSYLQSQQKLNLQAFNNMATTFVRNYQTDSAIYYYKAAILWAGQQPEKMNLLLEYQGLHEAYKQKGDYKNALEALHAAFNIFGRNMQVIEASRIEELHTQYQTEKKDQAIAALQMNNELNKKVISQQRWIFVGVCTLLAIVAFYVYNIYRQKLLKEKNERLSIENKRLLLEQKTRQMQLNPHFIYNAIANMQGLISADKKREANAYLVSFSKLMRNVLELNRHDLITLEDEISSLKNYIELQQMRFEHTFSYSIDTDDTDVSSILIPPMLVQPFVENSIEHGFKSIDYRGMLTITFRQEQQQLVICIDDNGAGEQEKTHGPREKKSLSRIITQERLDLLFNKTTREAHFEAQPKTEGQGFRATIYLPLLTD</sequence>
<feature type="transmembrane region" description="Helical" evidence="1">
    <location>
        <begin position="392"/>
        <end position="412"/>
    </location>
</feature>
<evidence type="ECO:0000256" key="1">
    <source>
        <dbReference type="SAM" id="Phobius"/>
    </source>
</evidence>
<dbReference type="Gene3D" id="1.25.40.10">
    <property type="entry name" value="Tetratricopeptide repeat domain"/>
    <property type="match status" value="1"/>
</dbReference>
<dbReference type="PANTHER" id="PTHR34220:SF7">
    <property type="entry name" value="SENSOR HISTIDINE KINASE YPDA"/>
    <property type="match status" value="1"/>
</dbReference>
<name>A0AAE6ZP72_9BACT</name>
<dbReference type="SMART" id="SM00028">
    <property type="entry name" value="TPR"/>
    <property type="match status" value="4"/>
</dbReference>
<keyword evidence="2" id="KW-0732">Signal</keyword>
<keyword evidence="1" id="KW-0472">Membrane</keyword>
<protein>
    <submittedName>
        <fullName evidence="4">Histidine kinase</fullName>
    </submittedName>
</protein>
<dbReference type="Gene3D" id="3.30.565.10">
    <property type="entry name" value="Histidine kinase-like ATPase, C-terminal domain"/>
    <property type="match status" value="1"/>
</dbReference>
<keyword evidence="1" id="KW-1133">Transmembrane helix</keyword>
<keyword evidence="4" id="KW-0808">Transferase</keyword>
<keyword evidence="4" id="KW-0418">Kinase</keyword>
<dbReference type="InterPro" id="IPR010559">
    <property type="entry name" value="Sig_transdc_His_kin_internal"/>
</dbReference>